<feature type="binding site" evidence="11">
    <location>
        <begin position="246"/>
        <end position="253"/>
    </location>
    <ligand>
        <name>ATP</name>
        <dbReference type="ChEBI" id="CHEBI:30616"/>
    </ligand>
</feature>
<evidence type="ECO:0000259" key="12">
    <source>
        <dbReference type="Pfam" id="PF00006"/>
    </source>
</evidence>
<dbReference type="FunFam" id="2.40.30.20:FF:000002">
    <property type="entry name" value="V-type proton ATPase catalytic subunit A"/>
    <property type="match status" value="1"/>
</dbReference>
<dbReference type="PANTHER" id="PTHR43607">
    <property type="entry name" value="V-TYPE PROTON ATPASE CATALYTIC SUBUNIT A"/>
    <property type="match status" value="1"/>
</dbReference>
<feature type="domain" description="ATPase F1/V1/A1 complex alpha/beta subunit nucleotide-binding" evidence="12">
    <location>
        <begin position="226"/>
        <end position="449"/>
    </location>
</feature>
<dbReference type="CDD" id="cd18111">
    <property type="entry name" value="ATP-synt_V_A-type_alpha_C"/>
    <property type="match status" value="1"/>
</dbReference>
<evidence type="ECO:0000259" key="15">
    <source>
        <dbReference type="Pfam" id="PF22919"/>
    </source>
</evidence>
<dbReference type="InterPro" id="IPR023366">
    <property type="entry name" value="ATP_synth_asu-like_sf"/>
</dbReference>
<dbReference type="SUPFAM" id="SSF47917">
    <property type="entry name" value="C-terminal domain of alpha and beta subunits of F1 ATP synthase"/>
    <property type="match status" value="1"/>
</dbReference>
<comment type="subunit">
    <text evidence="11">Has multiple subunits with at least A(3), B(3), C, D, E, F, H, I and proteolipid K(x).</text>
</comment>
<dbReference type="InterPro" id="IPR024034">
    <property type="entry name" value="ATPase_F1/V1_b/a_C"/>
</dbReference>
<dbReference type="Proteomes" id="UP000657075">
    <property type="component" value="Unassembled WGS sequence"/>
</dbReference>
<reference evidence="16" key="2">
    <citation type="submission" date="2020-09" db="EMBL/GenBank/DDBJ databases">
        <authorList>
            <person name="Sun Q."/>
            <person name="Ohkuma M."/>
        </authorList>
    </citation>
    <scope>NUCLEOTIDE SEQUENCE</scope>
    <source>
        <strain evidence="16">JCM 11219</strain>
    </source>
</reference>
<evidence type="ECO:0000256" key="5">
    <source>
        <dbReference type="ARBA" id="ARBA00022781"/>
    </source>
</evidence>
<dbReference type="InterPro" id="IPR031686">
    <property type="entry name" value="ATP-synth_a_Xtn"/>
</dbReference>
<dbReference type="InterPro" id="IPR004100">
    <property type="entry name" value="ATPase_F1/V1/A1_a/bsu_N"/>
</dbReference>
<dbReference type="GO" id="GO:0005886">
    <property type="term" value="C:plasma membrane"/>
    <property type="evidence" value="ECO:0007669"/>
    <property type="project" value="UniProtKB-SubCell"/>
</dbReference>
<keyword evidence="7 11" id="KW-1278">Translocase</keyword>
<evidence type="ECO:0000256" key="2">
    <source>
        <dbReference type="ARBA" id="ARBA00022448"/>
    </source>
</evidence>
<evidence type="ECO:0000256" key="8">
    <source>
        <dbReference type="ARBA" id="ARBA00023065"/>
    </source>
</evidence>
<feature type="domain" description="ATPase F1/V1/A1 complex alpha/beta subunit N-terminal" evidence="13">
    <location>
        <begin position="15"/>
        <end position="76"/>
    </location>
</feature>
<evidence type="ECO:0000256" key="6">
    <source>
        <dbReference type="ARBA" id="ARBA00022840"/>
    </source>
</evidence>
<keyword evidence="4 11" id="KW-0547">Nucleotide-binding</keyword>
<dbReference type="AlphaFoldDB" id="A0A830EJC6"/>
<dbReference type="Gene3D" id="1.10.1140.10">
    <property type="entry name" value="Bovine Mitochondrial F1-atpase, Atp Synthase Beta Chain, Chain D, domain 3"/>
    <property type="match status" value="1"/>
</dbReference>
<dbReference type="Gene3D" id="2.40.30.20">
    <property type="match status" value="1"/>
</dbReference>
<dbReference type="Pfam" id="PF16886">
    <property type="entry name" value="ATP-synt_ab_Xtn"/>
    <property type="match status" value="1"/>
</dbReference>
<keyword evidence="5 11" id="KW-0375">Hydrogen ion transport</keyword>
<evidence type="ECO:0000259" key="14">
    <source>
        <dbReference type="Pfam" id="PF16886"/>
    </source>
</evidence>
<dbReference type="InterPro" id="IPR036121">
    <property type="entry name" value="ATPase_F1/V1/A1_a/bsu_N_sf"/>
</dbReference>
<evidence type="ECO:0000256" key="7">
    <source>
        <dbReference type="ARBA" id="ARBA00022967"/>
    </source>
</evidence>
<dbReference type="NCBIfam" id="NF003220">
    <property type="entry name" value="PRK04192.1"/>
    <property type="match status" value="1"/>
</dbReference>
<dbReference type="Gene3D" id="3.40.50.300">
    <property type="entry name" value="P-loop containing nucleotide triphosphate hydrolases"/>
    <property type="match status" value="1"/>
</dbReference>
<dbReference type="InterPro" id="IPR055190">
    <property type="entry name" value="ATP-synt_VA_C"/>
</dbReference>
<dbReference type="CDD" id="cd18119">
    <property type="entry name" value="ATP-synt_V_A-type_alpha_N"/>
    <property type="match status" value="1"/>
</dbReference>
<comment type="function">
    <text evidence="11">Component of the A-type ATP synthase that produces ATP from ADP in the presence of a proton gradient across the membrane. The A chain is the catalytic subunit.</text>
</comment>
<keyword evidence="10 11" id="KW-0066">ATP synthesis</keyword>
<dbReference type="CDD" id="cd01134">
    <property type="entry name" value="V_A-ATPase_A"/>
    <property type="match status" value="1"/>
</dbReference>
<dbReference type="FunFam" id="2.40.50.100:FF:000008">
    <property type="entry name" value="V-type proton ATPase catalytic subunit A"/>
    <property type="match status" value="1"/>
</dbReference>
<evidence type="ECO:0000313" key="16">
    <source>
        <dbReference type="EMBL" id="GGI82506.1"/>
    </source>
</evidence>
<comment type="catalytic activity">
    <reaction evidence="11">
        <text>ATP + H2O + 4 H(+)(in) = ADP + phosphate + 5 H(+)(out)</text>
        <dbReference type="Rhea" id="RHEA:57720"/>
        <dbReference type="ChEBI" id="CHEBI:15377"/>
        <dbReference type="ChEBI" id="CHEBI:15378"/>
        <dbReference type="ChEBI" id="CHEBI:30616"/>
        <dbReference type="ChEBI" id="CHEBI:43474"/>
        <dbReference type="ChEBI" id="CHEBI:456216"/>
        <dbReference type="EC" id="7.1.2.2"/>
    </reaction>
</comment>
<reference evidence="16" key="1">
    <citation type="journal article" date="2014" name="Int. J. Syst. Evol. Microbiol.">
        <title>Complete genome sequence of Corynebacterium casei LMG S-19264T (=DSM 44701T), isolated from a smear-ripened cheese.</title>
        <authorList>
            <consortium name="US DOE Joint Genome Institute (JGI-PGF)"/>
            <person name="Walter F."/>
            <person name="Albersmeier A."/>
            <person name="Kalinowski J."/>
            <person name="Ruckert C."/>
        </authorList>
    </citation>
    <scope>NUCLEOTIDE SEQUENCE</scope>
    <source>
        <strain evidence="16">JCM 11219</strain>
    </source>
</reference>
<dbReference type="Pfam" id="PF22919">
    <property type="entry name" value="ATP-synt_VA_C"/>
    <property type="match status" value="1"/>
</dbReference>
<dbReference type="Pfam" id="PF00006">
    <property type="entry name" value="ATP-synt_ab"/>
    <property type="match status" value="1"/>
</dbReference>
<name>A0A830EJC6_9CREN</name>
<dbReference type="InterPro" id="IPR027417">
    <property type="entry name" value="P-loop_NTPase"/>
</dbReference>
<protein>
    <recommendedName>
        <fullName evidence="11">A-type ATP synthase subunit A</fullName>
        <ecNumber evidence="11">7.1.2.2</ecNumber>
    </recommendedName>
</protein>
<evidence type="ECO:0000256" key="9">
    <source>
        <dbReference type="ARBA" id="ARBA00023136"/>
    </source>
</evidence>
<evidence type="ECO:0000313" key="17">
    <source>
        <dbReference type="Proteomes" id="UP000657075"/>
    </source>
</evidence>
<dbReference type="Pfam" id="PF02874">
    <property type="entry name" value="ATP-synt_ab_N"/>
    <property type="match status" value="1"/>
</dbReference>
<dbReference type="GO" id="GO:0005524">
    <property type="term" value="F:ATP binding"/>
    <property type="evidence" value="ECO:0007669"/>
    <property type="project" value="UniProtKB-UniRule"/>
</dbReference>
<dbReference type="SUPFAM" id="SSF52540">
    <property type="entry name" value="P-loop containing nucleoside triphosphate hydrolases"/>
    <property type="match status" value="1"/>
</dbReference>
<dbReference type="InterPro" id="IPR000194">
    <property type="entry name" value="ATPase_F1/V1/A1_a/bsu_nucl-bd"/>
</dbReference>
<dbReference type="EMBL" id="BMNM01000009">
    <property type="protein sequence ID" value="GGI82506.1"/>
    <property type="molecule type" value="Genomic_DNA"/>
</dbReference>
<sequence>MQWLGHFVSSSKGRITYISGPVVKAELPGALLYELVFVGELGLFGEVVRIQGDTAFIQVYEETTGLKPGEPVVRTGEPLSAWLGPGILNRVYDGVQRPLPLILDFTKKPFVARGINYEKTPPLDFKKKWKWVPKAKVGDEVEIGDLLGVVQETPLVEHRILYPPIYRIGGVIKYIAPEGEYTIDDVVAEVETKEGTVKVKMWHKWPVRRPRPFREKLPPVEPLITGIRTVDTLFPIAIGGAAAIPGPFGSGKTVTIRTLAMYSEAKLVFPVLCGERGNEAADALQGLLKLVDPNTGRPLMERTTIIVNTSNMPVAAREASIYMGVTIAEYFRDQGYDAFLMADSTSRWAEAMREVALRIGEMPSEEGFPAYLPTRLAEFYERSGRVVTLGRGNRLGSVTIAASVSPPGGDFTEPVTSHTLRFVGAFWPLDAKLAYSRHYPAINWLMGFSRYVDTVAEWYQKNVSPDWRELRDEAVRILTREAELQEVVRILGTEALSEQEKHLLNAAFLIREGILKQDAYHPVDVKSLPPKQYWLLRLMITFYRKGLEAINRGVPASVLRELDVVKRLPRLRMEVKNEEYRKLVDYEKELVNVIESTIKQYESQKVTTTV</sequence>
<evidence type="ECO:0000256" key="3">
    <source>
        <dbReference type="ARBA" id="ARBA00022475"/>
    </source>
</evidence>
<keyword evidence="9 11" id="KW-0472">Membrane</keyword>
<comment type="similarity">
    <text evidence="1 11">Belongs to the ATPase alpha/beta chains family.</text>
</comment>
<evidence type="ECO:0000256" key="10">
    <source>
        <dbReference type="ARBA" id="ARBA00023310"/>
    </source>
</evidence>
<keyword evidence="3 11" id="KW-1003">Cell membrane</keyword>
<dbReference type="OrthoDB" id="115235at2157"/>
<dbReference type="InterPro" id="IPR022878">
    <property type="entry name" value="V-ATPase_asu"/>
</dbReference>
<keyword evidence="8 11" id="KW-0406">Ion transport</keyword>
<dbReference type="GO" id="GO:0046961">
    <property type="term" value="F:proton-transporting ATPase activity, rotational mechanism"/>
    <property type="evidence" value="ECO:0007669"/>
    <property type="project" value="InterPro"/>
</dbReference>
<accession>A0A830EJC6</accession>
<comment type="caution">
    <text evidence="16">The sequence shown here is derived from an EMBL/GenBank/DDBJ whole genome shotgun (WGS) entry which is preliminary data.</text>
</comment>
<dbReference type="SUPFAM" id="SSF50615">
    <property type="entry name" value="N-terminal domain of alpha and beta subunits of F1 ATP synthase"/>
    <property type="match status" value="1"/>
</dbReference>
<keyword evidence="6 11" id="KW-0067">ATP-binding</keyword>
<organism evidence="16 17">
    <name type="scientific">Vulcanisaeta souniana JCM 11219</name>
    <dbReference type="NCBI Taxonomy" id="1293586"/>
    <lineage>
        <taxon>Archaea</taxon>
        <taxon>Thermoproteota</taxon>
        <taxon>Thermoprotei</taxon>
        <taxon>Thermoproteales</taxon>
        <taxon>Thermoproteaceae</taxon>
        <taxon>Vulcanisaeta</taxon>
    </lineage>
</organism>
<dbReference type="EC" id="7.1.2.2" evidence="11"/>
<gene>
    <name evidence="11" type="primary">atpA</name>
    <name evidence="16" type="ORF">GCM10007112_19090</name>
</gene>
<dbReference type="HAMAP" id="MF_00309">
    <property type="entry name" value="ATP_synth_A_arch"/>
    <property type="match status" value="1"/>
</dbReference>
<dbReference type="GO" id="GO:0042777">
    <property type="term" value="P:proton motive force-driven plasma membrane ATP synthesis"/>
    <property type="evidence" value="ECO:0007669"/>
    <property type="project" value="UniProtKB-UniRule"/>
</dbReference>
<comment type="subcellular location">
    <subcellularLocation>
        <location evidence="11">Cell membrane</location>
        <topology evidence="11">Peripheral membrane protein</topology>
    </subcellularLocation>
</comment>
<dbReference type="PANTHER" id="PTHR43607:SF1">
    <property type="entry name" value="H(+)-TRANSPORTING TWO-SECTOR ATPASE"/>
    <property type="match status" value="1"/>
</dbReference>
<evidence type="ECO:0000256" key="4">
    <source>
        <dbReference type="ARBA" id="ARBA00022741"/>
    </source>
</evidence>
<evidence type="ECO:0000256" key="11">
    <source>
        <dbReference type="HAMAP-Rule" id="MF_00309"/>
    </source>
</evidence>
<dbReference type="GO" id="GO:0046933">
    <property type="term" value="F:proton-transporting ATP synthase activity, rotational mechanism"/>
    <property type="evidence" value="ECO:0007669"/>
    <property type="project" value="UniProtKB-UniRule"/>
</dbReference>
<evidence type="ECO:0000259" key="13">
    <source>
        <dbReference type="Pfam" id="PF02874"/>
    </source>
</evidence>
<keyword evidence="2 11" id="KW-0813">Transport</keyword>
<evidence type="ECO:0000256" key="1">
    <source>
        <dbReference type="ARBA" id="ARBA00008936"/>
    </source>
</evidence>
<dbReference type="Gene3D" id="2.40.50.100">
    <property type="match status" value="1"/>
</dbReference>
<feature type="domain" description="ATP synthase A/B type C-terminal" evidence="15">
    <location>
        <begin position="457"/>
        <end position="554"/>
    </location>
</feature>
<proteinExistence type="inferred from homology"/>
<feature type="domain" description="ATPsynthase alpha/beta subunit barrel-sandwich" evidence="14">
    <location>
        <begin position="121"/>
        <end position="208"/>
    </location>
</feature>